<dbReference type="InterPro" id="IPR050592">
    <property type="entry name" value="GDSL_lipolytic_enzyme"/>
</dbReference>
<name>A0ABR3EUH4_9AGAR</name>
<accession>A0ABR3EUH4</accession>
<feature type="compositionally biased region" description="Low complexity" evidence="2">
    <location>
        <begin position="154"/>
        <end position="166"/>
    </location>
</feature>
<gene>
    <name evidence="3" type="ORF">V5O48_015450</name>
</gene>
<dbReference type="InterPro" id="IPR001087">
    <property type="entry name" value="GDSL"/>
</dbReference>
<evidence type="ECO:0000313" key="3">
    <source>
        <dbReference type="EMBL" id="KAL0566559.1"/>
    </source>
</evidence>
<dbReference type="Pfam" id="PF00657">
    <property type="entry name" value="Lipase_GDSL"/>
    <property type="match status" value="1"/>
</dbReference>
<dbReference type="PANTHER" id="PTHR45642">
    <property type="entry name" value="GDSL ESTERASE/LIPASE EXL3"/>
    <property type="match status" value="1"/>
</dbReference>
<dbReference type="Gene3D" id="3.40.50.1110">
    <property type="entry name" value="SGNH hydrolase"/>
    <property type="match status" value="1"/>
</dbReference>
<feature type="region of interest" description="Disordered" evidence="2">
    <location>
        <begin position="152"/>
        <end position="173"/>
    </location>
</feature>
<organism evidence="3 4">
    <name type="scientific">Marasmius crinis-equi</name>
    <dbReference type="NCBI Taxonomy" id="585013"/>
    <lineage>
        <taxon>Eukaryota</taxon>
        <taxon>Fungi</taxon>
        <taxon>Dikarya</taxon>
        <taxon>Basidiomycota</taxon>
        <taxon>Agaricomycotina</taxon>
        <taxon>Agaricomycetes</taxon>
        <taxon>Agaricomycetidae</taxon>
        <taxon>Agaricales</taxon>
        <taxon>Marasmiineae</taxon>
        <taxon>Marasmiaceae</taxon>
        <taxon>Marasmius</taxon>
    </lineage>
</organism>
<keyword evidence="1" id="KW-0732">Signal</keyword>
<dbReference type="PANTHER" id="PTHR45642:SF139">
    <property type="entry name" value="SGNH HYDROLASE-TYPE ESTERASE DOMAIN-CONTAINING PROTEIN"/>
    <property type="match status" value="1"/>
</dbReference>
<evidence type="ECO:0000313" key="4">
    <source>
        <dbReference type="Proteomes" id="UP001465976"/>
    </source>
</evidence>
<dbReference type="InterPro" id="IPR036514">
    <property type="entry name" value="SGNH_hydro_sf"/>
</dbReference>
<sequence>MPGHSDKERMGKTSVDIRAWSIRIGLPKKLKEIFTTSSQFDLSSLSVPPNEQETVLSAILKHNASQINEEYDAEEERKAMVGEKSGARRRRGSTSFGRLAMRTGRYKGRSWEIPALPWCPLSLPLGVNVVGLDGPVRRLVYPDPFARNRTICLPGSAPPSSTTTTASGGGATPPANPNANYWFSFGDSYTQTGFEITGTLPTAGNPLGNPPYPGYTATGGPNWVGYEATTYNKSLLLTYNFAYGGATIDANLVKPYDPSVRSLTDQVNTYLSWNSGAGKGVWKSANTLFSIWIGINDIGNSYYSSGDRSAFSDTLLKAEFALVQKLMVPQGTSATTLEGSVINTFNSKLASQVSSFKANHTGVTTYIYDSYASFAKILDNPTAYGFRDNSTYGSGSDIFWGNNYHPSQYAHKYFAQDVAKLLASTIF</sequence>
<dbReference type="SUPFAM" id="SSF52266">
    <property type="entry name" value="SGNH hydrolase"/>
    <property type="match status" value="1"/>
</dbReference>
<dbReference type="CDD" id="cd01846">
    <property type="entry name" value="fatty_acyltransferase_like"/>
    <property type="match status" value="1"/>
</dbReference>
<evidence type="ECO:0008006" key="5">
    <source>
        <dbReference type="Google" id="ProtNLM"/>
    </source>
</evidence>
<evidence type="ECO:0000256" key="1">
    <source>
        <dbReference type="ARBA" id="ARBA00022729"/>
    </source>
</evidence>
<evidence type="ECO:0000256" key="2">
    <source>
        <dbReference type="SAM" id="MobiDB-lite"/>
    </source>
</evidence>
<feature type="region of interest" description="Disordered" evidence="2">
    <location>
        <begin position="70"/>
        <end position="94"/>
    </location>
</feature>
<keyword evidence="4" id="KW-1185">Reference proteome</keyword>
<dbReference type="EMBL" id="JBAHYK010001858">
    <property type="protein sequence ID" value="KAL0566559.1"/>
    <property type="molecule type" value="Genomic_DNA"/>
</dbReference>
<proteinExistence type="predicted"/>
<reference evidence="3 4" key="1">
    <citation type="submission" date="2024-02" db="EMBL/GenBank/DDBJ databases">
        <title>A draft genome for the cacao thread blight pathogen Marasmius crinis-equi.</title>
        <authorList>
            <person name="Cohen S.P."/>
            <person name="Baruah I.K."/>
            <person name="Amoako-Attah I."/>
            <person name="Bukari Y."/>
            <person name="Meinhardt L.W."/>
            <person name="Bailey B.A."/>
        </authorList>
    </citation>
    <scope>NUCLEOTIDE SEQUENCE [LARGE SCALE GENOMIC DNA]</scope>
    <source>
        <strain evidence="3 4">GH-76</strain>
    </source>
</reference>
<dbReference type="Proteomes" id="UP001465976">
    <property type="component" value="Unassembled WGS sequence"/>
</dbReference>
<comment type="caution">
    <text evidence="3">The sequence shown here is derived from an EMBL/GenBank/DDBJ whole genome shotgun (WGS) entry which is preliminary data.</text>
</comment>
<protein>
    <recommendedName>
        <fullName evidence="5">Carbohydrate esterase family 16 protein</fullName>
    </recommendedName>
</protein>